<keyword evidence="4" id="KW-1133">Transmembrane helix</keyword>
<keyword evidence="3" id="KW-0812">Transmembrane</keyword>
<organism evidence="13 14">
    <name type="scientific">Corythaixoides concolor</name>
    <name type="common">Grey go-away-bird</name>
    <dbReference type="NCBI Taxonomy" id="103956"/>
    <lineage>
        <taxon>Eukaryota</taxon>
        <taxon>Metazoa</taxon>
        <taxon>Chordata</taxon>
        <taxon>Craniata</taxon>
        <taxon>Vertebrata</taxon>
        <taxon>Euteleostomi</taxon>
        <taxon>Archelosauria</taxon>
        <taxon>Archosauria</taxon>
        <taxon>Dinosauria</taxon>
        <taxon>Saurischia</taxon>
        <taxon>Theropoda</taxon>
        <taxon>Coelurosauria</taxon>
        <taxon>Aves</taxon>
        <taxon>Neognathae</taxon>
        <taxon>Neoaves</taxon>
        <taxon>Otidimorphae</taxon>
        <taxon>Musophagiformes</taxon>
        <taxon>Musophagidae</taxon>
        <taxon>Corythaixoides</taxon>
    </lineage>
</organism>
<protein>
    <submittedName>
        <fullName evidence="13">ADA32 protein</fullName>
    </submittedName>
</protein>
<dbReference type="SMART" id="SM00608">
    <property type="entry name" value="ACR"/>
    <property type="match status" value="1"/>
</dbReference>
<dbReference type="FunFam" id="4.10.70.10:FF:000001">
    <property type="entry name" value="Disintegrin and metalloproteinase domain-containing protein 22"/>
    <property type="match status" value="1"/>
</dbReference>
<dbReference type="InterPro" id="IPR000742">
    <property type="entry name" value="EGF"/>
</dbReference>
<evidence type="ECO:0000313" key="14">
    <source>
        <dbReference type="Proteomes" id="UP000526942"/>
    </source>
</evidence>
<dbReference type="SMART" id="SM00050">
    <property type="entry name" value="DISIN"/>
    <property type="match status" value="1"/>
</dbReference>
<dbReference type="PROSITE" id="PS01186">
    <property type="entry name" value="EGF_2"/>
    <property type="match status" value="1"/>
</dbReference>
<dbReference type="PROSITE" id="PS50026">
    <property type="entry name" value="EGF_3"/>
    <property type="match status" value="1"/>
</dbReference>
<dbReference type="SUPFAM" id="SSF57552">
    <property type="entry name" value="Blood coagulation inhibitor (disintegrin)"/>
    <property type="match status" value="1"/>
</dbReference>
<dbReference type="GO" id="GO:0007155">
    <property type="term" value="P:cell adhesion"/>
    <property type="evidence" value="ECO:0007669"/>
    <property type="project" value="TreeGrafter"/>
</dbReference>
<feature type="disulfide bond" evidence="7">
    <location>
        <begin position="585"/>
        <end position="594"/>
    </location>
</feature>
<keyword evidence="2 7" id="KW-0245">EGF-like domain</keyword>
<dbReference type="PANTHER" id="PTHR11905">
    <property type="entry name" value="ADAM A DISINTEGRIN AND METALLOPROTEASE DOMAIN"/>
    <property type="match status" value="1"/>
</dbReference>
<evidence type="ECO:0000256" key="4">
    <source>
        <dbReference type="ARBA" id="ARBA00022989"/>
    </source>
</evidence>
<dbReference type="OrthoDB" id="5951731at2759"/>
<feature type="domain" description="Peptidase M12B" evidence="12">
    <location>
        <begin position="127"/>
        <end position="324"/>
    </location>
</feature>
<accession>A0A7L0F097</accession>
<evidence type="ECO:0000259" key="10">
    <source>
        <dbReference type="PROSITE" id="PS50026"/>
    </source>
</evidence>
<evidence type="ECO:0000256" key="2">
    <source>
        <dbReference type="ARBA" id="ARBA00022536"/>
    </source>
</evidence>
<name>A0A7L0F097_CORCN</name>
<dbReference type="Pfam" id="PF08516">
    <property type="entry name" value="ADAM_CR"/>
    <property type="match status" value="1"/>
</dbReference>
<feature type="region of interest" description="Disordered" evidence="9">
    <location>
        <begin position="92"/>
        <end position="121"/>
    </location>
</feature>
<evidence type="ECO:0000256" key="6">
    <source>
        <dbReference type="ARBA" id="ARBA00023157"/>
    </source>
</evidence>
<evidence type="ECO:0000256" key="3">
    <source>
        <dbReference type="ARBA" id="ARBA00022692"/>
    </source>
</evidence>
<dbReference type="CDD" id="cd04269">
    <property type="entry name" value="ZnMc_adamalysin_II_like"/>
    <property type="match status" value="1"/>
</dbReference>
<dbReference type="Gene3D" id="4.10.70.10">
    <property type="entry name" value="Disintegrin domain"/>
    <property type="match status" value="1"/>
</dbReference>
<dbReference type="InterPro" id="IPR034027">
    <property type="entry name" value="Reprolysin_adamalysin"/>
</dbReference>
<dbReference type="GO" id="GO:0008584">
    <property type="term" value="P:male gonad development"/>
    <property type="evidence" value="ECO:0007669"/>
    <property type="project" value="TreeGrafter"/>
</dbReference>
<dbReference type="Proteomes" id="UP000526942">
    <property type="component" value="Unassembled WGS sequence"/>
</dbReference>
<dbReference type="GO" id="GO:0004222">
    <property type="term" value="F:metalloendopeptidase activity"/>
    <property type="evidence" value="ECO:0007669"/>
    <property type="project" value="InterPro"/>
</dbReference>
<feature type="domain" description="Disintegrin" evidence="11">
    <location>
        <begin position="334"/>
        <end position="421"/>
    </location>
</feature>
<comment type="caution">
    <text evidence="13">The sequence shown here is derived from an EMBL/GenBank/DDBJ whole genome shotgun (WGS) entry which is preliminary data.</text>
</comment>
<dbReference type="PROSITE" id="PS50214">
    <property type="entry name" value="DISINTEGRIN_2"/>
    <property type="match status" value="1"/>
</dbReference>
<dbReference type="InterPro" id="IPR018358">
    <property type="entry name" value="Disintegrin_CS"/>
</dbReference>
<dbReference type="Gene3D" id="3.40.390.10">
    <property type="entry name" value="Collagenase (Catalytic Domain)"/>
    <property type="match status" value="1"/>
</dbReference>
<dbReference type="AlphaFoldDB" id="A0A7L0F097"/>
<dbReference type="GO" id="GO:0005886">
    <property type="term" value="C:plasma membrane"/>
    <property type="evidence" value="ECO:0007669"/>
    <property type="project" value="TreeGrafter"/>
</dbReference>
<sequence length="608" mass="66191">RFFLSDDFRIYTYDERGSLRSDSPHVEGGCHYRGYVEGFPSSAVTLSTCLGLRGLLQFENVSYGIEPLEYSPTFEHFVYRVGDEKAAGSLLDSSHLQRGPGGPAAEELPTKAPGGDEPLSAAAQSPKYLEAYVVVDKALYNHMGSDKNAAMQKIIQVFNLVNNMFNPLHVTIVLSSLELWAEENKMPTAGEADDLLQRFLEWEQSRLAQRAYGTAFLLVYRDRASFVGTTAAGKACERDAAGTVAVYRGATTLESFSVLLAQLLGRSLGMSYDDPRACRCAGPVCLMSPEAPRFSGAKAFSSCSIGDFEAFLKHDGGTCLFSRPRLAGLSRRRPATCGNSVVEPGEQCDCGAAEACLKDKCCTTTCRFKPGAKCSVGLCCDECQFRQKQWRCRRAADAQCDLDEFCNGSSASCPPDLYVQDGHGCERGTGYCYKGRCQSPDLQCRRLYGRGSENAPAACYEELHSQQDRFGHCGFRPRAGYGSCAWRNLRCGKLVCTYPYSTPFPSDAAAVLYVRVREHLCVSLDYLHAPAKLDPLLVPPGTKCGSGKLCINNTCHPRWVLGHGCDSGARCHGRGVCNNAGQCHCQPGWEPPDCLRKGSHWGGSVGSG</sequence>
<dbReference type="Pfam" id="PF07974">
    <property type="entry name" value="EGF_2"/>
    <property type="match status" value="1"/>
</dbReference>
<evidence type="ECO:0000313" key="13">
    <source>
        <dbReference type="EMBL" id="NXJ88936.1"/>
    </source>
</evidence>
<evidence type="ECO:0000256" key="1">
    <source>
        <dbReference type="ARBA" id="ARBA00004167"/>
    </source>
</evidence>
<dbReference type="InterPro" id="IPR024079">
    <property type="entry name" value="MetalloPept_cat_dom_sf"/>
</dbReference>
<evidence type="ECO:0000259" key="11">
    <source>
        <dbReference type="PROSITE" id="PS50214"/>
    </source>
</evidence>
<feature type="disulfide bond" evidence="8">
    <location>
        <begin position="280"/>
        <end position="285"/>
    </location>
</feature>
<dbReference type="SUPFAM" id="SSF55486">
    <property type="entry name" value="Metalloproteases ('zincins'), catalytic domain"/>
    <property type="match status" value="1"/>
</dbReference>
<dbReference type="PROSITE" id="PS00427">
    <property type="entry name" value="DISINTEGRIN_1"/>
    <property type="match status" value="1"/>
</dbReference>
<dbReference type="Pfam" id="PF00200">
    <property type="entry name" value="Disintegrin"/>
    <property type="match status" value="1"/>
</dbReference>
<dbReference type="InterPro" id="IPR001590">
    <property type="entry name" value="Peptidase_M12B"/>
</dbReference>
<dbReference type="PANTHER" id="PTHR11905:SF158">
    <property type="entry name" value="DISINTEGRIN AND METALLOPROTEINASE DOMAIN-CONTAINING PROTEIN 18"/>
    <property type="match status" value="1"/>
</dbReference>
<keyword evidence="14" id="KW-1185">Reference proteome</keyword>
<feature type="domain" description="EGF-like" evidence="10">
    <location>
        <begin position="561"/>
        <end position="595"/>
    </location>
</feature>
<reference evidence="13 14" key="1">
    <citation type="submission" date="2019-09" db="EMBL/GenBank/DDBJ databases">
        <title>Bird 10,000 Genomes (B10K) Project - Family phase.</title>
        <authorList>
            <person name="Zhang G."/>
        </authorList>
    </citation>
    <scope>NUCLEOTIDE SEQUENCE [LARGE SCALE GENOMIC DNA]</scope>
    <source>
        <strain evidence="13">B10K-DU-011-20</strain>
        <tissue evidence="13">Muscle</tissue>
    </source>
</reference>
<evidence type="ECO:0000256" key="7">
    <source>
        <dbReference type="PROSITE-ProRule" id="PRU00076"/>
    </source>
</evidence>
<feature type="non-terminal residue" evidence="13">
    <location>
        <position position="608"/>
    </location>
</feature>
<dbReference type="GO" id="GO:0006508">
    <property type="term" value="P:proteolysis"/>
    <property type="evidence" value="ECO:0007669"/>
    <property type="project" value="InterPro"/>
</dbReference>
<evidence type="ECO:0000259" key="12">
    <source>
        <dbReference type="PROSITE" id="PS50215"/>
    </source>
</evidence>
<feature type="non-terminal residue" evidence="13">
    <location>
        <position position="1"/>
    </location>
</feature>
<comment type="subcellular location">
    <subcellularLocation>
        <location evidence="1">Membrane</location>
        <topology evidence="1">Single-pass membrane protein</topology>
    </subcellularLocation>
</comment>
<evidence type="ECO:0000256" key="5">
    <source>
        <dbReference type="ARBA" id="ARBA00023136"/>
    </source>
</evidence>
<evidence type="ECO:0000256" key="8">
    <source>
        <dbReference type="PROSITE-ProRule" id="PRU00276"/>
    </source>
</evidence>
<dbReference type="InterPro" id="IPR006586">
    <property type="entry name" value="ADAM_Cys-rich"/>
</dbReference>
<dbReference type="InterPro" id="IPR001762">
    <property type="entry name" value="Disintegrin_dom"/>
</dbReference>
<proteinExistence type="predicted"/>
<dbReference type="InterPro" id="IPR036436">
    <property type="entry name" value="Disintegrin_dom_sf"/>
</dbReference>
<evidence type="ECO:0000256" key="9">
    <source>
        <dbReference type="SAM" id="MobiDB-lite"/>
    </source>
</evidence>
<dbReference type="PROSITE" id="PS50215">
    <property type="entry name" value="ADAM_MEPRO"/>
    <property type="match status" value="1"/>
</dbReference>
<dbReference type="Pfam" id="PF01421">
    <property type="entry name" value="Reprolysin"/>
    <property type="match status" value="1"/>
</dbReference>
<gene>
    <name evidence="13" type="primary">Adam32</name>
    <name evidence="13" type="ORF">CORCON_R10680</name>
</gene>
<keyword evidence="5" id="KW-0472">Membrane</keyword>
<keyword evidence="6 7" id="KW-1015">Disulfide bond</keyword>
<dbReference type="EMBL" id="VXAM01000039">
    <property type="protein sequence ID" value="NXJ88936.1"/>
    <property type="molecule type" value="Genomic_DNA"/>
</dbReference>
<comment type="caution">
    <text evidence="7">Lacks conserved residue(s) required for the propagation of feature annotation.</text>
</comment>
<dbReference type="GO" id="GO:0007339">
    <property type="term" value="P:binding of sperm to zona pellucida"/>
    <property type="evidence" value="ECO:0007669"/>
    <property type="project" value="TreeGrafter"/>
</dbReference>
<dbReference type="InterPro" id="IPR013111">
    <property type="entry name" value="EGF_extracell"/>
</dbReference>